<evidence type="ECO:0000313" key="3">
    <source>
        <dbReference type="Proteomes" id="UP000009045"/>
    </source>
</evidence>
<organism evidence="2 3">
    <name type="scientific">Sinorhizobium meliloti (strain SM11)</name>
    <dbReference type="NCBI Taxonomy" id="707241"/>
    <lineage>
        <taxon>Bacteria</taxon>
        <taxon>Pseudomonadati</taxon>
        <taxon>Pseudomonadota</taxon>
        <taxon>Alphaproteobacteria</taxon>
        <taxon>Hyphomicrobiales</taxon>
        <taxon>Rhizobiaceae</taxon>
        <taxon>Sinorhizobium/Ensifer group</taxon>
        <taxon>Sinorhizobium</taxon>
    </lineage>
</organism>
<evidence type="ECO:0000256" key="1">
    <source>
        <dbReference type="SAM" id="MobiDB-lite"/>
    </source>
</evidence>
<name>F7XIJ9_SINMM</name>
<keyword evidence="2" id="KW-0614">Plasmid</keyword>
<dbReference type="KEGG" id="smx:SM11_pD1400"/>
<geneLocation type="plasmid" evidence="2 3">
    <name>pSmeSM11d</name>
</geneLocation>
<dbReference type="AlphaFoldDB" id="F7XIJ9"/>
<dbReference type="Proteomes" id="UP000009045">
    <property type="component" value="Plasmid pSmeSM11d"/>
</dbReference>
<dbReference type="EMBL" id="CP001832">
    <property type="protein sequence ID" value="AEH84232.1"/>
    <property type="molecule type" value="Genomic_DNA"/>
</dbReference>
<reference evidence="2 3" key="1">
    <citation type="journal article" date="2011" name="J. Biotechnol.">
        <title>The complete genome sequence of the dominant Sinorhizobium meliloti field isolate SM11 extends the S. meliloti pan-genome.</title>
        <authorList>
            <person name="Schneiker-Bekel S."/>
            <person name="Wibberg D."/>
            <person name="Bekel T."/>
            <person name="Blom J."/>
            <person name="Linke B."/>
            <person name="Neuweger H."/>
            <person name="Stiens M."/>
            <person name="Vorholter F.J."/>
            <person name="Weidner S."/>
            <person name="Goesmann A."/>
            <person name="Puhler A."/>
            <person name="Schluter A."/>
        </authorList>
    </citation>
    <scope>NUCLEOTIDE SEQUENCE [LARGE SCALE GENOMIC DNA]</scope>
    <source>
        <strain evidence="2 3">SM11</strain>
        <plasmid evidence="3">pSmeSM11d</plasmid>
    </source>
</reference>
<proteinExistence type="predicted"/>
<dbReference type="HOGENOM" id="CLU_3257924_0_0_5"/>
<accession>F7XIJ9</accession>
<protein>
    <submittedName>
        <fullName evidence="2">Uncharacterized protein</fullName>
    </submittedName>
</protein>
<dbReference type="PATRIC" id="fig|707241.3.peg.7095"/>
<evidence type="ECO:0000313" key="2">
    <source>
        <dbReference type="EMBL" id="AEH84232.1"/>
    </source>
</evidence>
<sequence>MSIKWRQFSQETHRSNFDCTNAEGGGRTQEAAAAIEKGSHHA</sequence>
<gene>
    <name evidence="2" type="ordered locus">SM11_pD1400</name>
</gene>
<feature type="region of interest" description="Disordered" evidence="1">
    <location>
        <begin position="1"/>
        <end position="42"/>
    </location>
</feature>